<dbReference type="Pfam" id="PF14885">
    <property type="entry name" value="GHL15"/>
    <property type="match status" value="1"/>
</dbReference>
<dbReference type="EMBL" id="SLZR01000002">
    <property type="protein sequence ID" value="TCS43295.1"/>
    <property type="molecule type" value="Genomic_DNA"/>
</dbReference>
<dbReference type="PROSITE" id="PS51257">
    <property type="entry name" value="PROKAR_LIPOPROTEIN"/>
    <property type="match status" value="1"/>
</dbReference>
<sequence length="663" mass="74347">MNKGKCCAALAAFILAGCSGSNFSDTNYKTTSNESKGYQSEAWLVFSADACDSRDQAAYINNGEEVSTLSSEYFSCTLYNYGTEYIYSFEWGGDDFDRDGENDTLSFDIKVEAFDGSSFSYSETAGESSVDALGNEAALDYTVYDNGTSDDDSDVSGYWDIADDGIDGIAEGQSLRFTVENIVVSASDYSAEFNGFDFINVMETNGGNTHTHIRGFGTGLNSGSFSTATNSYSFDATDEFIITGAGDYYESRVWSITDIQFSFSISNPNLTSAYDDYDYSIHKTGPDMTDVYPEEESDRQAMFPEFSWDTVPRWLAVRNAGAYTDEQIDTIAGHYQLVMLEKANKAGFDTVDEGIKDTAARLKAENPDIKTIFYWNTVIHYTGYSNDAEYEANANDWSVLNDDGSIYMFKDLYYTYNASIEALRDWWIELPIEMANDDNIDGVFIDKMPDAALDEIFIDGEPATDYVNMINMLWEGIPDDKMLMGNDLRNERNNASRAMMEILDGSYLERWHMPNTSFDTPSQNTADAIAVSITLMREAAAQGKFINFQTSPENFTDDEMPDSYEDRAAFMEEHVDFPLAVYLIAAEEGVFFSYQDGVNAADEDSVWDTSYMDVFNRSLGEPLGAPVRDGYIYTRSFEYVDVWVDLETFEAELTWYDEPQSAN</sequence>
<keyword evidence="2" id="KW-0378">Hydrolase</keyword>
<keyword evidence="3" id="KW-1185">Reference proteome</keyword>
<evidence type="ECO:0000256" key="1">
    <source>
        <dbReference type="SAM" id="SignalP"/>
    </source>
</evidence>
<feature type="signal peptide" evidence="1">
    <location>
        <begin position="1"/>
        <end position="24"/>
    </location>
</feature>
<accession>A0A4R3ICE3</accession>
<organism evidence="2 3">
    <name type="scientific">Reinekea marinisedimentorum</name>
    <dbReference type="NCBI Taxonomy" id="230495"/>
    <lineage>
        <taxon>Bacteria</taxon>
        <taxon>Pseudomonadati</taxon>
        <taxon>Pseudomonadota</taxon>
        <taxon>Gammaproteobacteria</taxon>
        <taxon>Oceanospirillales</taxon>
        <taxon>Saccharospirillaceae</taxon>
        <taxon>Reinekea</taxon>
    </lineage>
</organism>
<feature type="chain" id="PRO_5020816150" evidence="1">
    <location>
        <begin position="25"/>
        <end position="663"/>
    </location>
</feature>
<proteinExistence type="predicted"/>
<dbReference type="RefSeq" id="WP_132700091.1">
    <property type="nucleotide sequence ID" value="NZ_SLZR01000002.1"/>
</dbReference>
<dbReference type="AlphaFoldDB" id="A0A4R3ICE3"/>
<keyword evidence="1" id="KW-0732">Signal</keyword>
<protein>
    <submittedName>
        <fullName evidence="2">Putative glycosyl hydrolase-like family 15 (GHL15) protein</fullName>
    </submittedName>
</protein>
<reference evidence="2 3" key="1">
    <citation type="submission" date="2019-03" db="EMBL/GenBank/DDBJ databases">
        <title>Genomic Encyclopedia of Archaeal and Bacterial Type Strains, Phase II (KMG-II): from individual species to whole genera.</title>
        <authorList>
            <person name="Goeker M."/>
        </authorList>
    </citation>
    <scope>NUCLEOTIDE SEQUENCE [LARGE SCALE GENOMIC DNA]</scope>
    <source>
        <strain evidence="2 3">DSM 15388</strain>
    </source>
</reference>
<evidence type="ECO:0000313" key="3">
    <source>
        <dbReference type="Proteomes" id="UP000295793"/>
    </source>
</evidence>
<evidence type="ECO:0000313" key="2">
    <source>
        <dbReference type="EMBL" id="TCS43295.1"/>
    </source>
</evidence>
<gene>
    <name evidence="2" type="ORF">BCF53_102321</name>
</gene>
<dbReference type="InterPro" id="IPR029455">
    <property type="entry name" value="GHL15"/>
</dbReference>
<dbReference type="Proteomes" id="UP000295793">
    <property type="component" value="Unassembled WGS sequence"/>
</dbReference>
<dbReference type="OrthoDB" id="1401523at2"/>
<dbReference type="GO" id="GO:0016787">
    <property type="term" value="F:hydrolase activity"/>
    <property type="evidence" value="ECO:0007669"/>
    <property type="project" value="UniProtKB-KW"/>
</dbReference>
<name>A0A4R3ICE3_9GAMM</name>
<comment type="caution">
    <text evidence="2">The sequence shown here is derived from an EMBL/GenBank/DDBJ whole genome shotgun (WGS) entry which is preliminary data.</text>
</comment>